<comment type="cofactor">
    <cofactor evidence="11">
        <name>Mg(2+)</name>
        <dbReference type="ChEBI" id="CHEBI:18420"/>
    </cofactor>
    <cofactor evidence="11">
        <name>Mn(2+)</name>
        <dbReference type="ChEBI" id="CHEBI:29035"/>
    </cofactor>
    <text evidence="11">Mg(2+). Can also accept Mn(2+).</text>
</comment>
<dbReference type="PANTHER" id="PTHR21060">
    <property type="entry name" value="ACETATE KINASE"/>
    <property type="match status" value="1"/>
</dbReference>
<proteinExistence type="inferred from homology"/>
<dbReference type="OrthoDB" id="9802453at2"/>
<dbReference type="AlphaFoldDB" id="A0A1Y0D7I0"/>
<dbReference type="GO" id="GO:0006085">
    <property type="term" value="P:acetyl-CoA biosynthetic process"/>
    <property type="evidence" value="ECO:0007669"/>
    <property type="project" value="UniProtKB-UniRule"/>
</dbReference>
<evidence type="ECO:0000313" key="14">
    <source>
        <dbReference type="Proteomes" id="UP000243937"/>
    </source>
</evidence>
<evidence type="ECO:0000256" key="1">
    <source>
        <dbReference type="ARBA" id="ARBA00004496"/>
    </source>
</evidence>
<evidence type="ECO:0000256" key="4">
    <source>
        <dbReference type="ARBA" id="ARBA00022490"/>
    </source>
</evidence>
<dbReference type="PANTHER" id="PTHR21060:SF21">
    <property type="entry name" value="ACETATE KINASE"/>
    <property type="match status" value="1"/>
</dbReference>
<dbReference type="InterPro" id="IPR000890">
    <property type="entry name" value="Aliphatic_acid_kin_short-chain"/>
</dbReference>
<dbReference type="GO" id="GO:0000287">
    <property type="term" value="F:magnesium ion binding"/>
    <property type="evidence" value="ECO:0007669"/>
    <property type="project" value="UniProtKB-UniRule"/>
</dbReference>
<evidence type="ECO:0000256" key="5">
    <source>
        <dbReference type="ARBA" id="ARBA00022679"/>
    </source>
</evidence>
<dbReference type="HAMAP" id="MF_00020">
    <property type="entry name" value="Acetate_kinase"/>
    <property type="match status" value="1"/>
</dbReference>
<feature type="binding site" evidence="11">
    <location>
        <position position="17"/>
    </location>
    <ligand>
        <name>ATP</name>
        <dbReference type="ChEBI" id="CHEBI:30616"/>
    </ligand>
</feature>
<dbReference type="FunFam" id="3.30.420.40:FF:000042">
    <property type="entry name" value="Acetate kinase"/>
    <property type="match status" value="1"/>
</dbReference>
<keyword evidence="4 11" id="KW-0963">Cytoplasm</keyword>
<dbReference type="PROSITE" id="PS01076">
    <property type="entry name" value="ACETATE_KINASE_2"/>
    <property type="match status" value="1"/>
</dbReference>
<keyword evidence="9 11" id="KW-0067">ATP-binding</keyword>
<keyword evidence="8 11" id="KW-0418">Kinase</keyword>
<feature type="binding site" evidence="11">
    <location>
        <begin position="331"/>
        <end position="335"/>
    </location>
    <ligand>
        <name>ATP</name>
        <dbReference type="ChEBI" id="CHEBI:30616"/>
    </ligand>
</feature>
<dbReference type="InterPro" id="IPR004372">
    <property type="entry name" value="Ac/propionate_kinase"/>
</dbReference>
<protein>
    <recommendedName>
        <fullName evidence="11">Acetate kinase</fullName>
        <ecNumber evidence="11">2.7.2.1</ecNumber>
    </recommendedName>
    <alternativeName>
        <fullName evidence="11">Acetokinase</fullName>
    </alternativeName>
</protein>
<dbReference type="GO" id="GO:0008776">
    <property type="term" value="F:acetate kinase activity"/>
    <property type="evidence" value="ECO:0007669"/>
    <property type="project" value="UniProtKB-UniRule"/>
</dbReference>
<evidence type="ECO:0000313" key="13">
    <source>
        <dbReference type="EMBL" id="ART83167.1"/>
    </source>
</evidence>
<dbReference type="Pfam" id="PF00871">
    <property type="entry name" value="Acetate_kinase"/>
    <property type="match status" value="1"/>
</dbReference>
<dbReference type="Proteomes" id="UP000243937">
    <property type="component" value="Chromosome"/>
</dbReference>
<evidence type="ECO:0000256" key="10">
    <source>
        <dbReference type="ARBA" id="ARBA00022842"/>
    </source>
</evidence>
<evidence type="ECO:0000256" key="3">
    <source>
        <dbReference type="ARBA" id="ARBA00011738"/>
    </source>
</evidence>
<keyword evidence="6 11" id="KW-0479">Metal-binding</keyword>
<dbReference type="EC" id="2.7.2.1" evidence="11"/>
<comment type="function">
    <text evidence="11">Catalyzes the formation of acetyl phosphate from acetate and ATP. Can also catalyze the reverse reaction.</text>
</comment>
<comment type="subunit">
    <text evidence="3 11">Homodimer.</text>
</comment>
<dbReference type="EMBL" id="CP021377">
    <property type="protein sequence ID" value="ART83167.1"/>
    <property type="molecule type" value="Genomic_DNA"/>
</dbReference>
<comment type="pathway">
    <text evidence="11">Metabolic intermediate biosynthesis; acetyl-CoA biosynthesis; acetyl-CoA from acetate: step 1/2.</text>
</comment>
<keyword evidence="7 11" id="KW-0547">Nucleotide-binding</keyword>
<evidence type="ECO:0000256" key="6">
    <source>
        <dbReference type="ARBA" id="ARBA00022723"/>
    </source>
</evidence>
<dbReference type="PRINTS" id="PR00471">
    <property type="entry name" value="ACETATEKNASE"/>
</dbReference>
<dbReference type="InterPro" id="IPR023865">
    <property type="entry name" value="Aliphatic_acid_kinase_CS"/>
</dbReference>
<gene>
    <name evidence="11" type="primary">ackA</name>
    <name evidence="13" type="ORF">CBP31_11535</name>
</gene>
<dbReference type="NCBIfam" id="TIGR00016">
    <property type="entry name" value="ackA"/>
    <property type="match status" value="1"/>
</dbReference>
<dbReference type="InterPro" id="IPR043129">
    <property type="entry name" value="ATPase_NBD"/>
</dbReference>
<dbReference type="GO" id="GO:0005524">
    <property type="term" value="F:ATP binding"/>
    <property type="evidence" value="ECO:0007669"/>
    <property type="project" value="UniProtKB-KW"/>
</dbReference>
<dbReference type="FunFam" id="3.30.420.40:FF:000041">
    <property type="entry name" value="Acetate kinase"/>
    <property type="match status" value="1"/>
</dbReference>
<organism evidence="13 14">
    <name type="scientific">Oceanisphaera profunda</name>
    <dbReference type="NCBI Taxonomy" id="1416627"/>
    <lineage>
        <taxon>Bacteria</taxon>
        <taxon>Pseudomonadati</taxon>
        <taxon>Pseudomonadota</taxon>
        <taxon>Gammaproteobacteria</taxon>
        <taxon>Aeromonadales</taxon>
        <taxon>Aeromonadaceae</taxon>
        <taxon>Oceanisphaera</taxon>
    </lineage>
</organism>
<feature type="binding site" evidence="11">
    <location>
        <begin position="208"/>
        <end position="212"/>
    </location>
    <ligand>
        <name>ATP</name>
        <dbReference type="ChEBI" id="CHEBI:30616"/>
    </ligand>
</feature>
<dbReference type="UniPathway" id="UPA00340">
    <property type="reaction ID" value="UER00458"/>
</dbReference>
<feature type="site" description="Transition state stabilizer" evidence="11">
    <location>
        <position position="180"/>
    </location>
</feature>
<feature type="binding site" evidence="11">
    <location>
        <begin position="283"/>
        <end position="285"/>
    </location>
    <ligand>
        <name>ATP</name>
        <dbReference type="ChEBI" id="CHEBI:30616"/>
    </ligand>
</feature>
<dbReference type="SUPFAM" id="SSF53067">
    <property type="entry name" value="Actin-like ATPase domain"/>
    <property type="match status" value="2"/>
</dbReference>
<evidence type="ECO:0000256" key="2">
    <source>
        <dbReference type="ARBA" id="ARBA00008748"/>
    </source>
</evidence>
<evidence type="ECO:0000256" key="7">
    <source>
        <dbReference type="ARBA" id="ARBA00022741"/>
    </source>
</evidence>
<comment type="catalytic activity">
    <reaction evidence="11">
        <text>acetate + ATP = acetyl phosphate + ADP</text>
        <dbReference type="Rhea" id="RHEA:11352"/>
        <dbReference type="ChEBI" id="CHEBI:22191"/>
        <dbReference type="ChEBI" id="CHEBI:30089"/>
        <dbReference type="ChEBI" id="CHEBI:30616"/>
        <dbReference type="ChEBI" id="CHEBI:456216"/>
        <dbReference type="EC" id="2.7.2.1"/>
    </reaction>
</comment>
<dbReference type="CDD" id="cd24010">
    <property type="entry name" value="ASKHA_NBD_AcK_PK"/>
    <property type="match status" value="1"/>
</dbReference>
<dbReference type="Gene3D" id="3.30.420.40">
    <property type="match status" value="2"/>
</dbReference>
<comment type="similarity">
    <text evidence="2 11 12">Belongs to the acetokinase family.</text>
</comment>
<keyword evidence="14" id="KW-1185">Reference proteome</keyword>
<feature type="binding site" evidence="11">
    <location>
        <position position="91"/>
    </location>
    <ligand>
        <name>substrate</name>
    </ligand>
</feature>
<name>A0A1Y0D7I0_9GAMM</name>
<dbReference type="GO" id="GO:0006083">
    <property type="term" value="P:acetate metabolic process"/>
    <property type="evidence" value="ECO:0007669"/>
    <property type="project" value="TreeGrafter"/>
</dbReference>
<sequence length="434" mass="47478">MTSKLVLVLNCGSSSLKFAILNAETGDEKLSGLAECFYLPNTRISWVFNGEKNSTPLIAGSAHQQALDFIVDTLLSPYPELMKQICAIGHRVVHGGEHFTHSVIIDNHVIKGIRDCARLAPLHNPAHLVGIASAQRSFPDLPQVAVFDTALHQTMPESAYLYALPYHLYKDHHIRRYGMHGTSHYFVAVQAAKLLNKPLAQLNIISCHLGNGASVCAIKNGESVDTSMGMTPLEGLVMGTRCGDIDPAIIFHLHDNLGYSVERINTMLTKESGLLGLTEKTSDCRYIEEHYDVEPAAKRAMDIFCYRLAKYIASYSCALDGRLDAIVFTGGIGENSVLVRELTLSKLNLLGLKLDVAANKAARFGKQTCITTADSVPAWVIPTNEEWVIAQDALALSSAKAEQKKPHVEPLTSTTADTAAMVKLSEHKEISWQE</sequence>
<evidence type="ECO:0000256" key="12">
    <source>
        <dbReference type="RuleBase" id="RU003835"/>
    </source>
</evidence>
<dbReference type="KEGG" id="opf:CBP31_11535"/>
<feature type="site" description="Transition state stabilizer" evidence="11">
    <location>
        <position position="241"/>
    </location>
</feature>
<evidence type="ECO:0000256" key="9">
    <source>
        <dbReference type="ARBA" id="ARBA00022840"/>
    </source>
</evidence>
<evidence type="ECO:0000256" key="8">
    <source>
        <dbReference type="ARBA" id="ARBA00022777"/>
    </source>
</evidence>
<dbReference type="PIRSF" id="PIRSF000722">
    <property type="entry name" value="Acetate_prop_kin"/>
    <property type="match status" value="1"/>
</dbReference>
<dbReference type="GO" id="GO:0005829">
    <property type="term" value="C:cytosol"/>
    <property type="evidence" value="ECO:0007669"/>
    <property type="project" value="TreeGrafter"/>
</dbReference>
<evidence type="ECO:0000256" key="11">
    <source>
        <dbReference type="HAMAP-Rule" id="MF_00020"/>
    </source>
</evidence>
<dbReference type="PROSITE" id="PS01075">
    <property type="entry name" value="ACETATE_KINASE_1"/>
    <property type="match status" value="1"/>
</dbReference>
<feature type="active site" description="Proton donor/acceptor" evidence="11">
    <location>
        <position position="148"/>
    </location>
</feature>
<keyword evidence="5 11" id="KW-0808">Transferase</keyword>
<feature type="binding site" evidence="11">
    <location>
        <position position="10"/>
    </location>
    <ligand>
        <name>Mg(2+)</name>
        <dbReference type="ChEBI" id="CHEBI:18420"/>
    </ligand>
</feature>
<keyword evidence="10 11" id="KW-0460">Magnesium</keyword>
<comment type="subcellular location">
    <subcellularLocation>
        <location evidence="1 11">Cytoplasm</location>
    </subcellularLocation>
</comment>
<feature type="binding site" evidence="11">
    <location>
        <position position="385"/>
    </location>
    <ligand>
        <name>Mg(2+)</name>
        <dbReference type="ChEBI" id="CHEBI:18420"/>
    </ligand>
</feature>
<accession>A0A1Y0D7I0</accession>
<reference evidence="13 14" key="1">
    <citation type="journal article" date="2014" name="Int. J. Syst. Evol. Microbiol.">
        <title>Oceanisphaera profunda sp. nov., a marine bacterium isolated from deep-sea sediment, and emended description of the genus Oceanisphaera.</title>
        <authorList>
            <person name="Xu Z."/>
            <person name="Zhang X.Y."/>
            <person name="Su H.N."/>
            <person name="Yu Z.C."/>
            <person name="Liu C."/>
            <person name="Li H."/>
            <person name="Chen X.L."/>
            <person name="Song X.Y."/>
            <person name="Xie B.B."/>
            <person name="Qin Q.L."/>
            <person name="Zhou B.C."/>
            <person name="Shi M."/>
            <person name="Huang Y."/>
            <person name="Zhang Y.Z."/>
        </authorList>
    </citation>
    <scope>NUCLEOTIDE SEQUENCE [LARGE SCALE GENOMIC DNA]</scope>
    <source>
        <strain evidence="13 14">SM1222</strain>
    </source>
</reference>